<evidence type="ECO:0000256" key="2">
    <source>
        <dbReference type="SAM" id="Phobius"/>
    </source>
</evidence>
<proteinExistence type="predicted"/>
<feature type="compositionally biased region" description="Basic and acidic residues" evidence="1">
    <location>
        <begin position="519"/>
        <end position="532"/>
    </location>
</feature>
<feature type="region of interest" description="Disordered" evidence="1">
    <location>
        <begin position="519"/>
        <end position="551"/>
    </location>
</feature>
<feature type="region of interest" description="Disordered" evidence="1">
    <location>
        <begin position="578"/>
        <end position="609"/>
    </location>
</feature>
<feature type="compositionally biased region" description="Basic and acidic residues" evidence="1">
    <location>
        <begin position="598"/>
        <end position="609"/>
    </location>
</feature>
<gene>
    <name evidence="4" type="primary">LOC113467424</name>
</gene>
<dbReference type="PANTHER" id="PTHR39387">
    <property type="entry name" value="SHAVENOID, ISOFORM B"/>
    <property type="match status" value="1"/>
</dbReference>
<keyword evidence="2" id="KW-0812">Transmembrane</keyword>
<feature type="region of interest" description="Disordered" evidence="1">
    <location>
        <begin position="1074"/>
        <end position="1099"/>
    </location>
</feature>
<feature type="region of interest" description="Disordered" evidence="1">
    <location>
        <begin position="95"/>
        <end position="136"/>
    </location>
</feature>
<evidence type="ECO:0000313" key="3">
    <source>
        <dbReference type="Proteomes" id="UP000079169"/>
    </source>
</evidence>
<feature type="region of interest" description="Disordered" evidence="1">
    <location>
        <begin position="859"/>
        <end position="878"/>
    </location>
</feature>
<sequence length="1755" mass="198381">MTGPGSLTGRQDSSPPGNVQVLVLVKPRAALVWPLLTGLLWAASRTRLLVTRLQPLIGRIIENPWTGPQWPATKIQPLSGLLDYTDPILRPSSGRPCSGACEMKHRTSPGPKPSSNPKHRARSCSENEEEVTDQVPSRVPKGIKEVSFSPSSADAPAFDQSASSIWDYLSLGSVAVILGLIYSASVALYLMHKKRNATSAAPGGEEGKHGDKMAVLSKTETMDERIGRVVPEEGMIKSNPLLHHCHDNGGYISDEFTNESDQDEVDMETSNNINHFQLTSAIIHPSHPDDLYSTDHYQTQDPLSNEKLPEENVSIVETMEKDETPPETVRAMACGNARRKLYFNPAYFEHDLLIQPPAAAIEFLIKIREVIAIAKQKMSAKKYLPSLINIPEEETLVIPKPSLRPSDMFETSTYERYQAGNQAEDVQTLVIPKPSLRPSDMFETSTYERYQAGSLNPPSKINADELNFQFFDHDGTGPGKDCFYSNNEPNCLINEQNNEFIYNKYRQDWNYNKELENEELRSNTSYKEELLSHRSNRSNKQDTLRSNHSREDTLERYKDNASYRDEVCSHRSYRDEMRSQCSHRSNRDDLRSNCSQRSNRDELKSNHSYKDELLSQRHELRSNCSHRSGREDARSSCSYKEEILSVRSQKSQQDEVRSNFSGRDRRHEDSRSLNHTSCNSFKCNCHCSKQRPGGGQPKPKCSEFSFNFTKEDRKLPSSRKSTHSEMISHDKESVQSFRSLCHNDKCTRRTAAPLSTPTKPPVAHTKQDSIHKWLQNIDVNRNQIVDMKDEIDQSIETKPFIKPTRNKEKFNNYKKQKAPSPPKQIQDQKTKDCVVDIDDASVKSNETLDMKINSRLAQNFRGRGDIPSENSEDEDGQIYEDNTTFNKTAKNTKAADTVQTNKPDDKSKVPRIPNFSLLHRTNSMSSNTNKSDIVETSSTKSNPTKNSQSNPTKSSKPNTQHSSQQSTNDSADQNSPKMPKLPNFKLNKSQLHSMMRSLGSLGPTPTLDHDGDRDSLEKSLYEQQIYQESESIRTPSDYDDIVKDITAIPAIRKHFNNLQYDEHDYEIVGNKNAATPAEAKDAPVRTPTETPDKFKPDEAPLKGASMEEFIKQNEGYSLISEIYINDSYNMHSSLTNSTSSLSDVTDEKHGVSEDQRIKINAREGHLTIELEDDPKDYPIVTENFEPDTLDRKDLNNNRQDDVTSVSDIYMDSLERTPMNTKRLVKNNLKTLRNIFEFNSKMLTGKEERAPKQFNGSDVPPPNSLLSYNFIPKPPFDIHSDDDGAGSDTDYSQLSWCTSSEKQSKFTKRQRPPSPPLLTTLSQTNPQTPPKLPPRNNASHDYYEFSMPSKNPMPEIVPPLPPRTIKPPLPPKNSKHRSTDLRKFMNRPLPDLPEDIVGASVNQNTDKQEIYMAVDDNEASGKQNSSVFETRPESPQTKTDHNIYNEIKTDVLAPSGVSNGFEFNNQKNLTPFEIFQLKRSRKLVRKPSDDSQLDGSEAKTKDMERPVNSRDATVKSGTFGKQDTKKDVSQTKELSIKDQMNKVLQEITAKGNTFNKSQKKDEEQTQPAPDKEEAEEPYYNVRSIGSEPELDPSPPEKDTNNKTGKTSNRPSNGSLKSDNISSVRNTKNDCANKQNHIYKGHSSSPSSPASSFNEFYENKTFLNDAQNVRTNSLGIKSFRKLSESSEYEFILPRNKHDSNVIIRHKSKHGNLKPNNDSGYLSTSTSSGSETDDNVNLDSDFSNDNESTSTNFQFYKH</sequence>
<feature type="region of interest" description="Disordered" evidence="1">
    <location>
        <begin position="800"/>
        <end position="830"/>
    </location>
</feature>
<evidence type="ECO:0000256" key="1">
    <source>
        <dbReference type="SAM" id="MobiDB-lite"/>
    </source>
</evidence>
<evidence type="ECO:0000313" key="4">
    <source>
        <dbReference type="RefSeq" id="XP_026679414.1"/>
    </source>
</evidence>
<feature type="region of interest" description="Disordered" evidence="1">
    <location>
        <begin position="1246"/>
        <end position="1269"/>
    </location>
</feature>
<dbReference type="GeneID" id="113467424"/>
<keyword evidence="2" id="KW-1133">Transmembrane helix</keyword>
<feature type="compositionally biased region" description="Basic and acidic residues" evidence="1">
    <location>
        <begin position="722"/>
        <end position="731"/>
    </location>
</feature>
<dbReference type="PaxDb" id="121845-A0A3Q0IT23"/>
<keyword evidence="2" id="KW-0472">Membrane</keyword>
<feature type="region of interest" description="Disordered" evidence="1">
    <location>
        <begin position="1482"/>
        <end position="1533"/>
    </location>
</feature>
<dbReference type="GO" id="GO:0005938">
    <property type="term" value="C:cell cortex"/>
    <property type="evidence" value="ECO:0007669"/>
    <property type="project" value="TreeGrafter"/>
</dbReference>
<feature type="compositionally biased region" description="Basic and acidic residues" evidence="1">
    <location>
        <begin position="539"/>
        <end position="551"/>
    </location>
</feature>
<dbReference type="Proteomes" id="UP000079169">
    <property type="component" value="Unplaced"/>
</dbReference>
<feature type="region of interest" description="Disordered" evidence="1">
    <location>
        <begin position="712"/>
        <end position="731"/>
    </location>
</feature>
<feature type="compositionally biased region" description="Low complexity" evidence="1">
    <location>
        <begin position="1316"/>
        <end position="1325"/>
    </location>
</feature>
<dbReference type="KEGG" id="dci:113467424"/>
<keyword evidence="3" id="KW-1185">Reference proteome</keyword>
<feature type="compositionally biased region" description="Low complexity" evidence="1">
    <location>
        <begin position="884"/>
        <end position="897"/>
    </location>
</feature>
<feature type="compositionally biased region" description="Polar residues" evidence="1">
    <location>
        <begin position="953"/>
        <end position="976"/>
    </location>
</feature>
<feature type="compositionally biased region" description="Basic and acidic residues" evidence="1">
    <location>
        <begin position="652"/>
        <end position="672"/>
    </location>
</feature>
<feature type="compositionally biased region" description="Polar residues" evidence="1">
    <location>
        <begin position="1419"/>
        <end position="1436"/>
    </location>
</feature>
<dbReference type="GO" id="GO:0035317">
    <property type="term" value="P:imaginal disc-derived wing hair organization"/>
    <property type="evidence" value="ECO:0007669"/>
    <property type="project" value="TreeGrafter"/>
</dbReference>
<dbReference type="STRING" id="121845.A0A3Q0IT23"/>
<feature type="compositionally biased region" description="Basic and acidic residues" evidence="1">
    <location>
        <begin position="1521"/>
        <end position="1533"/>
    </location>
</feature>
<feature type="region of interest" description="Disordered" evidence="1">
    <location>
        <begin position="1298"/>
        <end position="1338"/>
    </location>
</feature>
<accession>A0A3Q0IT23</accession>
<feature type="compositionally biased region" description="Basic and acidic residues" evidence="1">
    <location>
        <begin position="1090"/>
        <end position="1099"/>
    </location>
</feature>
<name>A0A3Q0IT23_DIACI</name>
<feature type="compositionally biased region" description="Basic and acidic residues" evidence="1">
    <location>
        <begin position="1495"/>
        <end position="1507"/>
    </location>
</feature>
<feature type="region of interest" description="Disordered" evidence="1">
    <location>
        <begin position="884"/>
        <end position="984"/>
    </location>
</feature>
<organism evidence="3 4">
    <name type="scientific">Diaphorina citri</name>
    <name type="common">Asian citrus psyllid</name>
    <dbReference type="NCBI Taxonomy" id="121845"/>
    <lineage>
        <taxon>Eukaryota</taxon>
        <taxon>Metazoa</taxon>
        <taxon>Ecdysozoa</taxon>
        <taxon>Arthropoda</taxon>
        <taxon>Hexapoda</taxon>
        <taxon>Insecta</taxon>
        <taxon>Pterygota</taxon>
        <taxon>Neoptera</taxon>
        <taxon>Paraneoptera</taxon>
        <taxon>Hemiptera</taxon>
        <taxon>Sternorrhyncha</taxon>
        <taxon>Psylloidea</taxon>
        <taxon>Psyllidae</taxon>
        <taxon>Diaphorininae</taxon>
        <taxon>Diaphorina</taxon>
    </lineage>
</organism>
<feature type="transmembrane region" description="Helical" evidence="2">
    <location>
        <begin position="31"/>
        <end position="50"/>
    </location>
</feature>
<feature type="compositionally biased region" description="Polar residues" evidence="1">
    <location>
        <begin position="919"/>
        <end position="935"/>
    </location>
</feature>
<feature type="compositionally biased region" description="Low complexity" evidence="1">
    <location>
        <begin position="1715"/>
        <end position="1727"/>
    </location>
</feature>
<feature type="compositionally biased region" description="Polar residues" evidence="1">
    <location>
        <begin position="1734"/>
        <end position="1755"/>
    </location>
</feature>
<feature type="transmembrane region" description="Helical" evidence="2">
    <location>
        <begin position="168"/>
        <end position="191"/>
    </location>
</feature>
<dbReference type="RefSeq" id="XP_026679414.1">
    <property type="nucleotide sequence ID" value="XM_026823613.1"/>
</dbReference>
<feature type="region of interest" description="Disordered" evidence="1">
    <location>
        <begin position="1704"/>
        <end position="1755"/>
    </location>
</feature>
<reference evidence="4" key="1">
    <citation type="submission" date="2025-08" db="UniProtKB">
        <authorList>
            <consortium name="RefSeq"/>
        </authorList>
    </citation>
    <scope>IDENTIFICATION</scope>
</reference>
<feature type="region of interest" description="Disordered" evidence="1">
    <location>
        <begin position="644"/>
        <end position="673"/>
    </location>
</feature>
<protein>
    <submittedName>
        <fullName evidence="4">Uncharacterized protein</fullName>
    </submittedName>
</protein>
<dbReference type="PANTHER" id="PTHR39387:SF1">
    <property type="entry name" value="SHAVENOID, ISOFORM B"/>
    <property type="match status" value="1"/>
</dbReference>
<feature type="region of interest" description="Disordered" evidence="1">
    <location>
        <begin position="1417"/>
        <end position="1438"/>
    </location>
</feature>
<feature type="compositionally biased region" description="Low complexity" evidence="1">
    <location>
        <begin position="936"/>
        <end position="952"/>
    </location>
</feature>
<feature type="region of interest" description="Disordered" evidence="1">
    <location>
        <begin position="1548"/>
        <end position="1625"/>
    </location>
</feature>
<feature type="compositionally biased region" description="Polar residues" evidence="1">
    <location>
        <begin position="1600"/>
        <end position="1625"/>
    </location>
</feature>